<dbReference type="PANTHER" id="PTHR37981">
    <property type="entry name" value="LIPASE 2"/>
    <property type="match status" value="1"/>
</dbReference>
<proteinExistence type="predicted"/>
<dbReference type="GO" id="GO:0006629">
    <property type="term" value="P:lipid metabolic process"/>
    <property type="evidence" value="ECO:0007669"/>
    <property type="project" value="TreeGrafter"/>
</dbReference>
<evidence type="ECO:0000313" key="3">
    <source>
        <dbReference type="WBParaSite" id="MBELARI_LOCUS21229"/>
    </source>
</evidence>
<name>A0AAF3J7K9_9BILA</name>
<dbReference type="Gene3D" id="3.40.50.1110">
    <property type="entry name" value="SGNH hydrolase"/>
    <property type="match status" value="1"/>
</dbReference>
<reference evidence="3" key="1">
    <citation type="submission" date="2024-02" db="UniProtKB">
        <authorList>
            <consortium name="WormBaseParasite"/>
        </authorList>
    </citation>
    <scope>IDENTIFICATION</scope>
</reference>
<keyword evidence="2" id="KW-1185">Reference proteome</keyword>
<dbReference type="GO" id="GO:0016788">
    <property type="term" value="F:hydrolase activity, acting on ester bonds"/>
    <property type="evidence" value="ECO:0007669"/>
    <property type="project" value="InterPro"/>
</dbReference>
<dbReference type="PANTHER" id="PTHR37981:SF1">
    <property type="entry name" value="SGNH HYDROLASE-TYPE ESTERASE DOMAIN-CONTAINING PROTEIN"/>
    <property type="match status" value="1"/>
</dbReference>
<dbReference type="Pfam" id="PF13472">
    <property type="entry name" value="Lipase_GDSL_2"/>
    <property type="match status" value="1"/>
</dbReference>
<organism evidence="2 3">
    <name type="scientific">Mesorhabditis belari</name>
    <dbReference type="NCBI Taxonomy" id="2138241"/>
    <lineage>
        <taxon>Eukaryota</taxon>
        <taxon>Metazoa</taxon>
        <taxon>Ecdysozoa</taxon>
        <taxon>Nematoda</taxon>
        <taxon>Chromadorea</taxon>
        <taxon>Rhabditida</taxon>
        <taxon>Rhabditina</taxon>
        <taxon>Rhabditomorpha</taxon>
        <taxon>Rhabditoidea</taxon>
        <taxon>Rhabditidae</taxon>
        <taxon>Mesorhabditinae</taxon>
        <taxon>Mesorhabditis</taxon>
    </lineage>
</organism>
<dbReference type="InterPro" id="IPR036514">
    <property type="entry name" value="SGNH_hydro_sf"/>
</dbReference>
<evidence type="ECO:0000259" key="1">
    <source>
        <dbReference type="Pfam" id="PF13472"/>
    </source>
</evidence>
<dbReference type="InterPro" id="IPR013830">
    <property type="entry name" value="SGNH_hydro"/>
</dbReference>
<dbReference type="WBParaSite" id="MBELARI_LOCUS21229">
    <property type="protein sequence ID" value="MBELARI_LOCUS21229"/>
    <property type="gene ID" value="MBELARI_LOCUS21229"/>
</dbReference>
<evidence type="ECO:0000313" key="2">
    <source>
        <dbReference type="Proteomes" id="UP000887575"/>
    </source>
</evidence>
<protein>
    <recommendedName>
        <fullName evidence="1">SGNH hydrolase-type esterase domain-containing protein</fullName>
    </recommendedName>
</protein>
<accession>A0AAF3J7K9</accession>
<dbReference type="SUPFAM" id="SSF52266">
    <property type="entry name" value="SGNH hydrolase"/>
    <property type="match status" value="1"/>
</dbReference>
<dbReference type="Proteomes" id="UP000887575">
    <property type="component" value="Unassembled WGS sequence"/>
</dbReference>
<dbReference type="CDD" id="cd01823">
    <property type="entry name" value="SEST_like"/>
    <property type="match status" value="1"/>
</dbReference>
<sequence>MLNTPSFLYFFQLLNNWPRFFVFLWDNTIVPVHTVIPIETWRPSFFDNDTTPIVANSLEEFRRRYGIVEVSACSKHFPKEATFWWEILGEGSLTLPLQSTSCRTSFNVLKQGAYKVSVVVRGGDGTILGAGSTTVQVNDRWIVALGDSFCSGEGNPDRSRSAQREAQWMDEGCHRSSNSWASKVASRFSSSSKSSSTIFTFLCCTGASVESGVLKGNPQQIKAQIEILEEIGKTMEISPDVVLMSVGGNDIGYAEIMHALGSGHEVSLFRTLHLRFMFASQQLDNLAVRLSALRPKRVIFPHYFDPSRDERGNFDASCDDFKDIGSQNLQTAEELILKRLNKLITAKCVENGWTDVDISKVFEKGGVCSRTSRIRSVAESLRLEGSVLGAFHPNSIAHSEVADLAWKALN</sequence>
<dbReference type="AlphaFoldDB" id="A0AAF3J7K9"/>
<feature type="domain" description="SGNH hydrolase-type esterase" evidence="1">
    <location>
        <begin position="144"/>
        <end position="367"/>
    </location>
</feature>
<dbReference type="InterPro" id="IPR037460">
    <property type="entry name" value="SEST-like"/>
</dbReference>